<comment type="caution">
    <text evidence="16">The sequence shown here is derived from an EMBL/GenBank/DDBJ whole genome shotgun (WGS) entry which is preliminary data.</text>
</comment>
<organism evidence="16 17">
    <name type="scientific">Calycina marina</name>
    <dbReference type="NCBI Taxonomy" id="1763456"/>
    <lineage>
        <taxon>Eukaryota</taxon>
        <taxon>Fungi</taxon>
        <taxon>Dikarya</taxon>
        <taxon>Ascomycota</taxon>
        <taxon>Pezizomycotina</taxon>
        <taxon>Leotiomycetes</taxon>
        <taxon>Helotiales</taxon>
        <taxon>Pezizellaceae</taxon>
        <taxon>Calycina</taxon>
    </lineage>
</organism>
<evidence type="ECO:0000256" key="5">
    <source>
        <dbReference type="ARBA" id="ARBA00022723"/>
    </source>
</evidence>
<feature type="compositionally biased region" description="Basic and acidic residues" evidence="14">
    <location>
        <begin position="40"/>
        <end position="76"/>
    </location>
</feature>
<evidence type="ECO:0000256" key="6">
    <source>
        <dbReference type="ARBA" id="ARBA00022759"/>
    </source>
</evidence>
<dbReference type="Proteomes" id="UP000887226">
    <property type="component" value="Unassembled WGS sequence"/>
</dbReference>
<dbReference type="Gene3D" id="3.40.50.10130">
    <property type="match status" value="1"/>
</dbReference>
<evidence type="ECO:0000256" key="4">
    <source>
        <dbReference type="ARBA" id="ARBA00022722"/>
    </source>
</evidence>
<evidence type="ECO:0000256" key="8">
    <source>
        <dbReference type="ARBA" id="ARBA00022801"/>
    </source>
</evidence>
<keyword evidence="9" id="KW-0460">Magnesium</keyword>
<dbReference type="PANTHER" id="PTHR21077">
    <property type="entry name" value="EME1 PROTEIN"/>
    <property type="match status" value="1"/>
</dbReference>
<comment type="similarity">
    <text evidence="3">Belongs to the EME1/MMS4 family.</text>
</comment>
<dbReference type="EMBL" id="MU254031">
    <property type="protein sequence ID" value="KAG9242836.1"/>
    <property type="molecule type" value="Genomic_DNA"/>
</dbReference>
<dbReference type="PANTHER" id="PTHR21077:SF5">
    <property type="entry name" value="CROSSOVER JUNCTION ENDONUCLEASE MMS4"/>
    <property type="match status" value="1"/>
</dbReference>
<dbReference type="InterPro" id="IPR042530">
    <property type="entry name" value="EME1/EME2_C"/>
</dbReference>
<dbReference type="FunFam" id="1.10.150.670:FF:000004">
    <property type="entry name" value="Crossover junction endonuclease EME1"/>
    <property type="match status" value="1"/>
</dbReference>
<evidence type="ECO:0000256" key="2">
    <source>
        <dbReference type="ARBA" id="ARBA00004123"/>
    </source>
</evidence>
<keyword evidence="7" id="KW-0227">DNA damage</keyword>
<dbReference type="CDD" id="cd20085">
    <property type="entry name" value="XPF_nuclease_Mms4"/>
    <property type="match status" value="1"/>
</dbReference>
<dbReference type="GO" id="GO:0000712">
    <property type="term" value="P:resolution of meiotic recombination intermediates"/>
    <property type="evidence" value="ECO:0007669"/>
    <property type="project" value="TreeGrafter"/>
</dbReference>
<accession>A0A9P8CF03</accession>
<evidence type="ECO:0000256" key="10">
    <source>
        <dbReference type="ARBA" id="ARBA00023172"/>
    </source>
</evidence>
<dbReference type="GO" id="GO:0046872">
    <property type="term" value="F:metal ion binding"/>
    <property type="evidence" value="ECO:0007669"/>
    <property type="project" value="UniProtKB-KW"/>
</dbReference>
<keyword evidence="4" id="KW-0540">Nuclease</keyword>
<dbReference type="GO" id="GO:0031297">
    <property type="term" value="P:replication fork processing"/>
    <property type="evidence" value="ECO:0007669"/>
    <property type="project" value="TreeGrafter"/>
</dbReference>
<name>A0A9P8CF03_9HELO</name>
<keyword evidence="8" id="KW-0378">Hydrolase</keyword>
<evidence type="ECO:0000256" key="12">
    <source>
        <dbReference type="ARBA" id="ARBA00023242"/>
    </source>
</evidence>
<sequence>MDISIDNNSESLSDIDAIAVGIAATKTKASSHKSSYKSTDALEKYKADKEKDKKAQGKAREKEEKTREKDAEKERKRIAKEERARYKESATFLAEANKLKTDKKISTPEMIVVLPSSLENKLKDAILVFMLELSVKTEEYQSTLPVVKWKRKTEAEWDPEAQYFRPCELKIIEEKHIIYVMAAKEFVQLATGEEGNDLDCHVLRLKTKYEDCQIIYLIEGLAKWQKKNKDIKNKAYTDAVRSHLSAAETSTSSSERAKKKYEVYVDDDVIERELLKLQVIHGVLIHHSVVAENTPEWIRSFTQHISTIPYKMQQRSMDTSFCMEQGQVKAGTDTKDTFIKMLGEITRITSPIALGISNKFPTVQKLVKGLKEEGPLALMELRTMANRDGAYADRRIGKAISRRVHTVFTSRDEWREDV</sequence>
<keyword evidence="13" id="KW-0469">Meiosis</keyword>
<dbReference type="InterPro" id="IPR047521">
    <property type="entry name" value="XPF_nuclease_EME1_ascomycetes"/>
</dbReference>
<keyword evidence="17" id="KW-1185">Reference proteome</keyword>
<dbReference type="InterPro" id="IPR006166">
    <property type="entry name" value="ERCC4_domain"/>
</dbReference>
<dbReference type="OrthoDB" id="343092at2759"/>
<keyword evidence="10" id="KW-0233">DNA recombination</keyword>
<protein>
    <submittedName>
        <fullName evidence="16">ERCC4 domain-containing protein</fullName>
    </submittedName>
</protein>
<feature type="region of interest" description="Disordered" evidence="14">
    <location>
        <begin position="28"/>
        <end position="76"/>
    </location>
</feature>
<dbReference type="InterPro" id="IPR033310">
    <property type="entry name" value="Mms4/EME1/EME2"/>
</dbReference>
<dbReference type="GO" id="GO:0005634">
    <property type="term" value="C:nucleus"/>
    <property type="evidence" value="ECO:0007669"/>
    <property type="project" value="UniProtKB-SubCell"/>
</dbReference>
<dbReference type="Gene3D" id="1.10.150.670">
    <property type="entry name" value="Crossover junction endonuclease EME1, DNA-binding domain"/>
    <property type="match status" value="1"/>
</dbReference>
<dbReference type="GO" id="GO:0006302">
    <property type="term" value="P:double-strand break repair"/>
    <property type="evidence" value="ECO:0007669"/>
    <property type="project" value="TreeGrafter"/>
</dbReference>
<gene>
    <name evidence="16" type="ORF">BJ878DRAFT_425022</name>
</gene>
<feature type="domain" description="ERCC4" evidence="15">
    <location>
        <begin position="125"/>
        <end position="371"/>
    </location>
</feature>
<keyword evidence="11" id="KW-0234">DNA repair</keyword>
<evidence type="ECO:0000256" key="1">
    <source>
        <dbReference type="ARBA" id="ARBA00001946"/>
    </source>
</evidence>
<reference evidence="16" key="1">
    <citation type="journal article" date="2021" name="IMA Fungus">
        <title>Genomic characterization of three marine fungi, including Emericellopsis atlantica sp. nov. with signatures of a generalist lifestyle and marine biomass degradation.</title>
        <authorList>
            <person name="Hagestad O.C."/>
            <person name="Hou L."/>
            <person name="Andersen J.H."/>
            <person name="Hansen E.H."/>
            <person name="Altermark B."/>
            <person name="Li C."/>
            <person name="Kuhnert E."/>
            <person name="Cox R.J."/>
            <person name="Crous P.W."/>
            <person name="Spatafora J.W."/>
            <person name="Lail K."/>
            <person name="Amirebrahimi M."/>
            <person name="Lipzen A."/>
            <person name="Pangilinan J."/>
            <person name="Andreopoulos W."/>
            <person name="Hayes R.D."/>
            <person name="Ng V."/>
            <person name="Grigoriev I.V."/>
            <person name="Jackson S.A."/>
            <person name="Sutton T.D.S."/>
            <person name="Dobson A.D.W."/>
            <person name="Rama T."/>
        </authorList>
    </citation>
    <scope>NUCLEOTIDE SEQUENCE</scope>
    <source>
        <strain evidence="16">TRa3180A</strain>
    </source>
</reference>
<evidence type="ECO:0000313" key="17">
    <source>
        <dbReference type="Proteomes" id="UP000887226"/>
    </source>
</evidence>
<evidence type="ECO:0000256" key="9">
    <source>
        <dbReference type="ARBA" id="ARBA00022842"/>
    </source>
</evidence>
<dbReference type="GO" id="GO:0048476">
    <property type="term" value="C:Holliday junction resolvase complex"/>
    <property type="evidence" value="ECO:0007669"/>
    <property type="project" value="InterPro"/>
</dbReference>
<proteinExistence type="inferred from homology"/>
<dbReference type="Pfam" id="PF02732">
    <property type="entry name" value="ERCC4"/>
    <property type="match status" value="1"/>
</dbReference>
<evidence type="ECO:0000256" key="14">
    <source>
        <dbReference type="SAM" id="MobiDB-lite"/>
    </source>
</evidence>
<evidence type="ECO:0000256" key="3">
    <source>
        <dbReference type="ARBA" id="ARBA00005313"/>
    </source>
</evidence>
<evidence type="ECO:0000256" key="11">
    <source>
        <dbReference type="ARBA" id="ARBA00023204"/>
    </source>
</evidence>
<evidence type="ECO:0000313" key="16">
    <source>
        <dbReference type="EMBL" id="KAG9242836.1"/>
    </source>
</evidence>
<dbReference type="GO" id="GO:0003677">
    <property type="term" value="F:DNA binding"/>
    <property type="evidence" value="ECO:0007669"/>
    <property type="project" value="InterPro"/>
</dbReference>
<dbReference type="AlphaFoldDB" id="A0A9P8CF03"/>
<dbReference type="GO" id="GO:0008821">
    <property type="term" value="F:crossover junction DNA endonuclease activity"/>
    <property type="evidence" value="ECO:0007669"/>
    <property type="project" value="TreeGrafter"/>
</dbReference>
<keyword evidence="5" id="KW-0479">Metal-binding</keyword>
<evidence type="ECO:0000259" key="15">
    <source>
        <dbReference type="SMART" id="SM00891"/>
    </source>
</evidence>
<evidence type="ECO:0000256" key="13">
    <source>
        <dbReference type="ARBA" id="ARBA00023254"/>
    </source>
</evidence>
<evidence type="ECO:0000256" key="7">
    <source>
        <dbReference type="ARBA" id="ARBA00022763"/>
    </source>
</evidence>
<keyword evidence="12" id="KW-0539">Nucleus</keyword>
<comment type="subcellular location">
    <subcellularLocation>
        <location evidence="2">Nucleus</location>
    </subcellularLocation>
</comment>
<keyword evidence="6" id="KW-0255">Endonuclease</keyword>
<dbReference type="SMART" id="SM00891">
    <property type="entry name" value="ERCC4"/>
    <property type="match status" value="1"/>
</dbReference>
<dbReference type="GO" id="GO:0031573">
    <property type="term" value="P:mitotic intra-S DNA damage checkpoint signaling"/>
    <property type="evidence" value="ECO:0007669"/>
    <property type="project" value="TreeGrafter"/>
</dbReference>
<comment type="cofactor">
    <cofactor evidence="1">
        <name>Mg(2+)</name>
        <dbReference type="ChEBI" id="CHEBI:18420"/>
    </cofactor>
</comment>